<keyword evidence="2" id="KW-0472">Membrane</keyword>
<accession>V9LZ57</accession>
<proteinExistence type="predicted"/>
<feature type="transmembrane region" description="Helical" evidence="2">
    <location>
        <begin position="6"/>
        <end position="21"/>
    </location>
</feature>
<keyword evidence="2" id="KW-1133">Transmembrane helix</keyword>
<dbReference type="KEGG" id="vg:18500018"/>
<keyword evidence="4" id="KW-1185">Reference proteome</keyword>
<keyword evidence="2" id="KW-0812">Transmembrane</keyword>
<dbReference type="EMBL" id="KC131129">
    <property type="protein sequence ID" value="AGB07099.1"/>
    <property type="molecule type" value="Genomic_DNA"/>
</dbReference>
<feature type="compositionally biased region" description="Polar residues" evidence="1">
    <location>
        <begin position="59"/>
        <end position="68"/>
    </location>
</feature>
<evidence type="ECO:0000256" key="2">
    <source>
        <dbReference type="SAM" id="Phobius"/>
    </source>
</evidence>
<evidence type="ECO:0000256" key="1">
    <source>
        <dbReference type="SAM" id="MobiDB-lite"/>
    </source>
</evidence>
<protein>
    <submittedName>
        <fullName evidence="3">Uncharacterized protein</fullName>
    </submittedName>
</protein>
<name>V9LZ57_9CAUD</name>
<feature type="compositionally biased region" description="Basic and acidic residues" evidence="1">
    <location>
        <begin position="44"/>
        <end position="57"/>
    </location>
</feature>
<dbReference type="Proteomes" id="UP000018884">
    <property type="component" value="Segment"/>
</dbReference>
<evidence type="ECO:0000313" key="4">
    <source>
        <dbReference type="Proteomes" id="UP000018884"/>
    </source>
</evidence>
<reference evidence="3 4" key="1">
    <citation type="submission" date="2012-11" db="EMBL/GenBank/DDBJ databases">
        <title>Comeplete Genome Sequence Of a Novel Gaint Bacteriophage VH7D that Infects Vibrio harveyi.</title>
        <authorList>
            <person name="Luo Z."/>
            <person name="Yu Y."/>
        </authorList>
    </citation>
    <scope>NUCLEOTIDE SEQUENCE [LARGE SCALE GENOMIC DNA]</scope>
</reference>
<feature type="region of interest" description="Disordered" evidence="1">
    <location>
        <begin position="30"/>
        <end position="185"/>
    </location>
</feature>
<evidence type="ECO:0000313" key="3">
    <source>
        <dbReference type="EMBL" id="AGB07099.1"/>
    </source>
</evidence>
<sequence length="185" mass="20168">MIELSVTVAAILFVLFVIYMYKRAADKQKAENAKSMREQANPDILDRLRDRDAKELRSLNGTSSNAKSRVTHSVRHNVPKTQSLSRTSRKRREDDDIVTNPLHPLNPITDPVGLYSEDEPTRSRPEPSYSAPEPSYSEPERVSSPGSYSFGGSSDSSSSYSSSSDSGSSYSSSDSSSSSSGGGFD</sequence>
<feature type="compositionally biased region" description="Low complexity" evidence="1">
    <location>
        <begin position="126"/>
        <end position="179"/>
    </location>
</feature>
<feature type="compositionally biased region" description="Basic residues" evidence="1">
    <location>
        <begin position="69"/>
        <end position="78"/>
    </location>
</feature>
<dbReference type="GeneID" id="18500018"/>
<dbReference type="RefSeq" id="YP_009006386.1">
    <property type="nucleotide sequence ID" value="NC_023568.1"/>
</dbReference>
<organism evidence="3 4">
    <name type="scientific">Vibrio phage VH7D</name>
    <dbReference type="NCBI Taxonomy" id="1262539"/>
    <lineage>
        <taxon>Viruses</taxon>
        <taxon>Duplodnaviria</taxon>
        <taxon>Heunggongvirae</taxon>
        <taxon>Uroviricota</taxon>
        <taxon>Caudoviricetes</taxon>
        <taxon>Pantevenvirales</taxon>
        <taxon>Straboviridae</taxon>
        <taxon>Schizotequatrovirus</taxon>
        <taxon>Schizotequatrovirus vh7d</taxon>
    </lineage>
</organism>